<feature type="transmembrane region" description="Helical" evidence="5">
    <location>
        <begin position="12"/>
        <end position="31"/>
    </location>
</feature>
<dbReference type="NCBIfam" id="TIGR01076">
    <property type="entry name" value="sortase_fam"/>
    <property type="match status" value="1"/>
</dbReference>
<keyword evidence="5" id="KW-0472">Membrane</keyword>
<dbReference type="Gene3D" id="2.40.260.10">
    <property type="entry name" value="Sortase"/>
    <property type="match status" value="1"/>
</dbReference>
<dbReference type="SUPFAM" id="SSF63817">
    <property type="entry name" value="Sortase"/>
    <property type="match status" value="1"/>
</dbReference>
<evidence type="ECO:0000256" key="1">
    <source>
        <dbReference type="ARBA" id="ARBA00022670"/>
    </source>
</evidence>
<sequence length="240" mass="27024">MRNKKKRSRLSNWIINICLVLLLLVGLALVFNNQIKNYLIKMNGENYALSSLTSDELEKNMKMDTTFDFDSVNSISTEAVFKAQLANKRLPVIGGIAIPRVEINLPIFNGLSNEALLWGAGTMSPNQVMGEGNYGLASHRAYEPDLLFTPLENMKKGDTIYITDLKNIYTYKTIVKRQVEPTEVEVLDEVEGKKLITLITCAEIEGINRIVVQGELESVTPVEKATEDMKKAFELEQKTY</sequence>
<name>R3WNW7_9ENTE</name>
<evidence type="ECO:0000313" key="6">
    <source>
        <dbReference type="EMBL" id="EOL49137.1"/>
    </source>
</evidence>
<evidence type="ECO:0000256" key="2">
    <source>
        <dbReference type="ARBA" id="ARBA00022801"/>
    </source>
</evidence>
<dbReference type="Pfam" id="PF04203">
    <property type="entry name" value="Sortase"/>
    <property type="match status" value="1"/>
</dbReference>
<dbReference type="InterPro" id="IPR005754">
    <property type="entry name" value="Sortase"/>
</dbReference>
<dbReference type="InterPro" id="IPR042007">
    <property type="entry name" value="Sortase_A"/>
</dbReference>
<comment type="caution">
    <text evidence="6">The sequence shown here is derived from an EMBL/GenBank/DDBJ whole genome shotgun (WGS) entry which is preliminary data.</text>
</comment>
<feature type="active site" description="Acyl-thioester intermediate" evidence="4">
    <location>
        <position position="201"/>
    </location>
</feature>
<organism evidence="6 7">
    <name type="scientific">Enterococcus phoeniculicola ATCC BAA-412</name>
    <dbReference type="NCBI Taxonomy" id="1158610"/>
    <lineage>
        <taxon>Bacteria</taxon>
        <taxon>Bacillati</taxon>
        <taxon>Bacillota</taxon>
        <taxon>Bacilli</taxon>
        <taxon>Lactobacillales</taxon>
        <taxon>Enterococcaceae</taxon>
        <taxon>Enterococcus</taxon>
    </lineage>
</organism>
<dbReference type="PATRIC" id="fig|1158610.3.peg.214"/>
<proteinExistence type="predicted"/>
<dbReference type="OrthoDB" id="1648028at2"/>
<dbReference type="InterPro" id="IPR023365">
    <property type="entry name" value="Sortase_dom-sf"/>
</dbReference>
<evidence type="ECO:0000256" key="4">
    <source>
        <dbReference type="PIRSR" id="PIRSR605754-1"/>
    </source>
</evidence>
<evidence type="ECO:0000256" key="5">
    <source>
        <dbReference type="SAM" id="Phobius"/>
    </source>
</evidence>
<dbReference type="RefSeq" id="WP_010766917.1">
    <property type="nucleotide sequence ID" value="NZ_ASWE01000006.1"/>
</dbReference>
<keyword evidence="7" id="KW-1185">Reference proteome</keyword>
<accession>R3WNW7</accession>
<feature type="active site" description="Proton donor/acceptor" evidence="4">
    <location>
        <position position="139"/>
    </location>
</feature>
<keyword evidence="3" id="KW-0788">Thiol protease</keyword>
<dbReference type="eggNOG" id="COG3764">
    <property type="taxonomic scope" value="Bacteria"/>
</dbReference>
<dbReference type="CDD" id="cd06165">
    <property type="entry name" value="Sortase_A"/>
    <property type="match status" value="1"/>
</dbReference>
<evidence type="ECO:0000256" key="3">
    <source>
        <dbReference type="ARBA" id="ARBA00022807"/>
    </source>
</evidence>
<dbReference type="HOGENOM" id="CLU_045680_4_2_9"/>
<dbReference type="GO" id="GO:0006508">
    <property type="term" value="P:proteolysis"/>
    <property type="evidence" value="ECO:0007669"/>
    <property type="project" value="UniProtKB-KW"/>
</dbReference>
<dbReference type="GO" id="GO:0008234">
    <property type="term" value="F:cysteine-type peptidase activity"/>
    <property type="evidence" value="ECO:0007669"/>
    <property type="project" value="UniProtKB-KW"/>
</dbReference>
<protein>
    <submittedName>
        <fullName evidence="6">Sortase</fullName>
    </submittedName>
</protein>
<dbReference type="EMBL" id="AJAT01000006">
    <property type="protein sequence ID" value="EOL49137.1"/>
    <property type="molecule type" value="Genomic_DNA"/>
</dbReference>
<keyword evidence="5" id="KW-0812">Transmembrane</keyword>
<dbReference type="STRING" id="154621.RV11_GL001352"/>
<keyword evidence="2" id="KW-0378">Hydrolase</keyword>
<evidence type="ECO:0000313" key="7">
    <source>
        <dbReference type="Proteomes" id="UP000013785"/>
    </source>
</evidence>
<dbReference type="AlphaFoldDB" id="R3WNW7"/>
<reference evidence="6 7" key="1">
    <citation type="submission" date="2013-02" db="EMBL/GenBank/DDBJ databases">
        <title>The Genome Sequence of Enterococcus phoeniculicola BAA-412.</title>
        <authorList>
            <consortium name="The Broad Institute Genome Sequencing Platform"/>
            <consortium name="The Broad Institute Genome Sequencing Center for Infectious Disease"/>
            <person name="Earl A.M."/>
            <person name="Gilmore M.S."/>
            <person name="Lebreton F."/>
            <person name="Walker B."/>
            <person name="Young S.K."/>
            <person name="Zeng Q."/>
            <person name="Gargeya S."/>
            <person name="Fitzgerald M."/>
            <person name="Haas B."/>
            <person name="Abouelleil A."/>
            <person name="Alvarado L."/>
            <person name="Arachchi H.M."/>
            <person name="Berlin A.M."/>
            <person name="Chapman S.B."/>
            <person name="Dewar J."/>
            <person name="Goldberg J."/>
            <person name="Griggs A."/>
            <person name="Gujja S."/>
            <person name="Hansen M."/>
            <person name="Howarth C."/>
            <person name="Imamovic A."/>
            <person name="Larimer J."/>
            <person name="McCowan C."/>
            <person name="Murphy C."/>
            <person name="Neiman D."/>
            <person name="Pearson M."/>
            <person name="Priest M."/>
            <person name="Roberts A."/>
            <person name="Saif S."/>
            <person name="Shea T."/>
            <person name="Sisk P."/>
            <person name="Sykes S."/>
            <person name="Wortman J."/>
            <person name="Nusbaum C."/>
            <person name="Birren B."/>
        </authorList>
    </citation>
    <scope>NUCLEOTIDE SEQUENCE [LARGE SCALE GENOMIC DNA]</scope>
    <source>
        <strain evidence="6 7">ATCC BAA-412</strain>
    </source>
</reference>
<dbReference type="Proteomes" id="UP000013785">
    <property type="component" value="Unassembled WGS sequence"/>
</dbReference>
<gene>
    <name evidence="6" type="ORF">UC3_00232</name>
</gene>
<keyword evidence="5" id="KW-1133">Transmembrane helix</keyword>
<keyword evidence="1" id="KW-0645">Protease</keyword>